<evidence type="ECO:0000313" key="15">
    <source>
        <dbReference type="Proteomes" id="UP000245468"/>
    </source>
</evidence>
<dbReference type="InterPro" id="IPR000531">
    <property type="entry name" value="Beta-barrel_TonB"/>
</dbReference>
<dbReference type="Proteomes" id="UP000245468">
    <property type="component" value="Chromosome"/>
</dbReference>
<keyword evidence="8" id="KW-0675">Receptor</keyword>
<feature type="domain" description="TonB-dependent receptor plug" evidence="13">
    <location>
        <begin position="131"/>
        <end position="238"/>
    </location>
</feature>
<keyword evidence="4 10" id="KW-0812">Transmembrane</keyword>
<reference evidence="15" key="1">
    <citation type="submission" date="2018-05" db="EMBL/GenBank/DDBJ databases">
        <title>Pseudarcicella sp. HME7025 Genome sequencing and assembly.</title>
        <authorList>
            <person name="Kim H."/>
            <person name="Kang H."/>
            <person name="Joh K."/>
        </authorList>
    </citation>
    <scope>NUCLEOTIDE SEQUENCE [LARGE SCALE GENOMIC DNA]</scope>
    <source>
        <strain evidence="15">HME7025</strain>
    </source>
</reference>
<dbReference type="Pfam" id="PF13715">
    <property type="entry name" value="CarbopepD_reg_2"/>
    <property type="match status" value="1"/>
</dbReference>
<keyword evidence="15" id="KW-1185">Reference proteome</keyword>
<evidence type="ECO:0000256" key="2">
    <source>
        <dbReference type="ARBA" id="ARBA00022448"/>
    </source>
</evidence>
<dbReference type="GO" id="GO:0009279">
    <property type="term" value="C:cell outer membrane"/>
    <property type="evidence" value="ECO:0007669"/>
    <property type="project" value="UniProtKB-SubCell"/>
</dbReference>
<evidence type="ECO:0000256" key="5">
    <source>
        <dbReference type="ARBA" id="ARBA00022729"/>
    </source>
</evidence>
<keyword evidence="7 10" id="KW-0472">Membrane</keyword>
<name>A0A2S2DSB1_9BACT</name>
<protein>
    <recommendedName>
        <fullName evidence="16">TonB-dependent receptor</fullName>
    </recommendedName>
</protein>
<evidence type="ECO:0000256" key="10">
    <source>
        <dbReference type="PROSITE-ProRule" id="PRU01360"/>
    </source>
</evidence>
<evidence type="ECO:0000256" key="1">
    <source>
        <dbReference type="ARBA" id="ARBA00004571"/>
    </source>
</evidence>
<evidence type="ECO:0008006" key="16">
    <source>
        <dbReference type="Google" id="ProtNLM"/>
    </source>
</evidence>
<keyword evidence="3 10" id="KW-1134">Transmembrane beta strand</keyword>
<dbReference type="InterPro" id="IPR036942">
    <property type="entry name" value="Beta-barrel_TonB_sf"/>
</dbReference>
<evidence type="ECO:0000259" key="12">
    <source>
        <dbReference type="Pfam" id="PF00593"/>
    </source>
</evidence>
<comment type="subcellular location">
    <subcellularLocation>
        <location evidence="1 10">Cell outer membrane</location>
        <topology evidence="1 10">Multi-pass membrane protein</topology>
    </subcellularLocation>
</comment>
<keyword evidence="5" id="KW-0732">Signal</keyword>
<evidence type="ECO:0000256" key="8">
    <source>
        <dbReference type="ARBA" id="ARBA00023170"/>
    </source>
</evidence>
<evidence type="ECO:0000256" key="6">
    <source>
        <dbReference type="ARBA" id="ARBA00023077"/>
    </source>
</evidence>
<evidence type="ECO:0000256" key="9">
    <source>
        <dbReference type="ARBA" id="ARBA00023237"/>
    </source>
</evidence>
<evidence type="ECO:0000256" key="11">
    <source>
        <dbReference type="RuleBase" id="RU003357"/>
    </source>
</evidence>
<dbReference type="InterPro" id="IPR039426">
    <property type="entry name" value="TonB-dep_rcpt-like"/>
</dbReference>
<evidence type="ECO:0000313" key="14">
    <source>
        <dbReference type="EMBL" id="AWL08248.1"/>
    </source>
</evidence>
<dbReference type="PANTHER" id="PTHR30069:SF29">
    <property type="entry name" value="HEMOGLOBIN AND HEMOGLOBIN-HAPTOGLOBIN-BINDING PROTEIN 1-RELATED"/>
    <property type="match status" value="1"/>
</dbReference>
<dbReference type="SUPFAM" id="SSF49464">
    <property type="entry name" value="Carboxypeptidase regulatory domain-like"/>
    <property type="match status" value="1"/>
</dbReference>
<dbReference type="InterPro" id="IPR008969">
    <property type="entry name" value="CarboxyPept-like_regulatory"/>
</dbReference>
<dbReference type="GO" id="GO:0044718">
    <property type="term" value="P:siderophore transmembrane transport"/>
    <property type="evidence" value="ECO:0007669"/>
    <property type="project" value="TreeGrafter"/>
</dbReference>
<organism evidence="14 15">
    <name type="scientific">Aquirufa nivalisilvae</name>
    <dbReference type="NCBI Taxonomy" id="2516557"/>
    <lineage>
        <taxon>Bacteria</taxon>
        <taxon>Pseudomonadati</taxon>
        <taxon>Bacteroidota</taxon>
        <taxon>Cytophagia</taxon>
        <taxon>Cytophagales</taxon>
        <taxon>Flectobacillaceae</taxon>
        <taxon>Aquirufa</taxon>
    </lineage>
</organism>
<dbReference type="GO" id="GO:0015344">
    <property type="term" value="F:siderophore uptake transmembrane transporter activity"/>
    <property type="evidence" value="ECO:0007669"/>
    <property type="project" value="TreeGrafter"/>
</dbReference>
<gene>
    <name evidence="14" type="ORF">HME7025_00375</name>
</gene>
<dbReference type="Pfam" id="PF07715">
    <property type="entry name" value="Plug"/>
    <property type="match status" value="1"/>
</dbReference>
<dbReference type="KEGG" id="psez:HME7025_00375"/>
<proteinExistence type="inferred from homology"/>
<evidence type="ECO:0000256" key="3">
    <source>
        <dbReference type="ARBA" id="ARBA00022452"/>
    </source>
</evidence>
<dbReference type="SUPFAM" id="SSF56935">
    <property type="entry name" value="Porins"/>
    <property type="match status" value="1"/>
</dbReference>
<dbReference type="EMBL" id="CP029346">
    <property type="protein sequence ID" value="AWL08248.1"/>
    <property type="molecule type" value="Genomic_DNA"/>
</dbReference>
<dbReference type="InterPro" id="IPR012910">
    <property type="entry name" value="Plug_dom"/>
</dbReference>
<sequence>MTPLPVVKLFNMKKITTQIILVVMIAMMAVPVWAQKTFRWEGMVVDQENSQALWGASIKLKDSQRGTVTDSKGHFVLTSTQSSLSISIHFVGYETQIRELNSSEKSIAIKLIKSSFLNDEVVVKATRADENSAMAYTNVGAKELGKSNLGQDMPVLLNFTPSIVTTSDAGAGVGYTGIRIRGSDATRVNVTINGIPVNDSESQGTYWVNMPDFASSVASVQIQRGVGTSTNGAGAFGGSVNMQTNSFEKDPYAELNASGGSFGTIKSTLKLGTGLLGGKWTIDGRLSRVVSNGYLDRASSNLQSAYLSAAYFGKKSFFRLNYFIGKEKTFQSWYGTPESRVNNDVAGMNAYIERNWLSEAEAKNLLESGRTYNYYTYPNQTDNYAQDHYQFLSHHSLGVYWNLDVNGHYTYGRGYYEEYKADASLSKYGLDPIQMGSNTLTSTNLVRRKWLDNDFYGSTFALNYDANQGFKFTFGGAWNRYVGRHFGEVISGDNLPSSYLGHRWYQSRSQKTDLNLFVKMNYALSTKWQSYLDLQYRTVGYKMQGTADKMQDISQIWTYDFFNPKFGLTHQLSESSKIYGSLAVGSKEPSRQDFIDNPGTTPRSEFLTDYELGFERAASNYSFQLNAYRMQYRDQLVLTGAVNSVGEAIRTNVPDSYRMGIEASLNYRLSRHFTWQANVTLSQNKVLNFVESIPDYDTYGVKIVNHGTTDIAYSPSTIAGSQLTYSWKGLETSLLTKYVGQQYLDNTSDENRKLKAYWTQDIRLTYPIKTSWTKNLQASLLLNNVANTLYSSNGYTYSYVYEQKVITENFQYPQAGFNFLLGLSIRL</sequence>
<dbReference type="Pfam" id="PF00593">
    <property type="entry name" value="TonB_dep_Rec_b-barrel"/>
    <property type="match status" value="1"/>
</dbReference>
<evidence type="ECO:0000259" key="13">
    <source>
        <dbReference type="Pfam" id="PF07715"/>
    </source>
</evidence>
<dbReference type="InterPro" id="IPR037066">
    <property type="entry name" value="Plug_dom_sf"/>
</dbReference>
<dbReference type="Gene3D" id="2.60.40.1120">
    <property type="entry name" value="Carboxypeptidase-like, regulatory domain"/>
    <property type="match status" value="1"/>
</dbReference>
<keyword evidence="6 11" id="KW-0798">TonB box</keyword>
<evidence type="ECO:0000256" key="4">
    <source>
        <dbReference type="ARBA" id="ARBA00022692"/>
    </source>
</evidence>
<evidence type="ECO:0000256" key="7">
    <source>
        <dbReference type="ARBA" id="ARBA00023136"/>
    </source>
</evidence>
<dbReference type="Gene3D" id="2.40.170.20">
    <property type="entry name" value="TonB-dependent receptor, beta-barrel domain"/>
    <property type="match status" value="1"/>
</dbReference>
<keyword evidence="2 10" id="KW-0813">Transport</keyword>
<dbReference type="AlphaFoldDB" id="A0A2S2DSB1"/>
<dbReference type="Gene3D" id="2.170.130.10">
    <property type="entry name" value="TonB-dependent receptor, plug domain"/>
    <property type="match status" value="1"/>
</dbReference>
<dbReference type="PROSITE" id="PS52016">
    <property type="entry name" value="TONB_DEPENDENT_REC_3"/>
    <property type="match status" value="1"/>
</dbReference>
<dbReference type="PANTHER" id="PTHR30069">
    <property type="entry name" value="TONB-DEPENDENT OUTER MEMBRANE RECEPTOR"/>
    <property type="match status" value="1"/>
</dbReference>
<accession>A0A2S2DSB1</accession>
<comment type="similarity">
    <text evidence="10 11">Belongs to the TonB-dependent receptor family.</text>
</comment>
<keyword evidence="9 10" id="KW-0998">Cell outer membrane</keyword>
<feature type="domain" description="TonB-dependent receptor-like beta-barrel" evidence="12">
    <location>
        <begin position="370"/>
        <end position="784"/>
    </location>
</feature>